<evidence type="ECO:0000313" key="9">
    <source>
        <dbReference type="Proteomes" id="UP001595616"/>
    </source>
</evidence>
<dbReference type="RefSeq" id="WP_379838540.1">
    <property type="nucleotide sequence ID" value="NZ_JBHRYQ010000001.1"/>
</dbReference>
<evidence type="ECO:0000256" key="5">
    <source>
        <dbReference type="SAM" id="SignalP"/>
    </source>
</evidence>
<feature type="domain" description="TonB-dependent receptor-like beta-barrel" evidence="6">
    <location>
        <begin position="269"/>
        <end position="713"/>
    </location>
</feature>
<evidence type="ECO:0000256" key="3">
    <source>
        <dbReference type="ARBA" id="ARBA00023237"/>
    </source>
</evidence>
<accession>A0ABV7Z0C6</accession>
<dbReference type="Pfam" id="PF07715">
    <property type="entry name" value="Plug"/>
    <property type="match status" value="1"/>
</dbReference>
<keyword evidence="2 4" id="KW-0472">Membrane</keyword>
<comment type="caution">
    <text evidence="8">The sequence shown here is derived from an EMBL/GenBank/DDBJ whole genome shotgun (WGS) entry which is preliminary data.</text>
</comment>
<comment type="subcellular location">
    <subcellularLocation>
        <location evidence="1 4">Cell outer membrane</location>
    </subcellularLocation>
</comment>
<dbReference type="Gene3D" id="2.170.130.10">
    <property type="entry name" value="TonB-dependent receptor, plug domain"/>
    <property type="match status" value="1"/>
</dbReference>
<feature type="signal peptide" evidence="5">
    <location>
        <begin position="1"/>
        <end position="16"/>
    </location>
</feature>
<dbReference type="InterPro" id="IPR000531">
    <property type="entry name" value="Beta-barrel_TonB"/>
</dbReference>
<comment type="similarity">
    <text evidence="4">Belongs to the TonB-dependent receptor family.</text>
</comment>
<protein>
    <submittedName>
        <fullName evidence="8">TonB-dependent receptor domain-containing protein</fullName>
    </submittedName>
</protein>
<keyword evidence="3" id="KW-0998">Cell outer membrane</keyword>
<organism evidence="8 9">
    <name type="scientific">Lacihabitans lacunae</name>
    <dbReference type="NCBI Taxonomy" id="1028214"/>
    <lineage>
        <taxon>Bacteria</taxon>
        <taxon>Pseudomonadati</taxon>
        <taxon>Bacteroidota</taxon>
        <taxon>Cytophagia</taxon>
        <taxon>Cytophagales</taxon>
        <taxon>Leadbetterellaceae</taxon>
        <taxon>Lacihabitans</taxon>
    </lineage>
</organism>
<dbReference type="Proteomes" id="UP001595616">
    <property type="component" value="Unassembled WGS sequence"/>
</dbReference>
<feature type="domain" description="TonB-dependent receptor plug" evidence="7">
    <location>
        <begin position="129"/>
        <end position="205"/>
    </location>
</feature>
<dbReference type="InterPro" id="IPR037066">
    <property type="entry name" value="Plug_dom_sf"/>
</dbReference>
<dbReference type="SUPFAM" id="SSF56935">
    <property type="entry name" value="Porins"/>
    <property type="match status" value="1"/>
</dbReference>
<evidence type="ECO:0000259" key="6">
    <source>
        <dbReference type="Pfam" id="PF00593"/>
    </source>
</evidence>
<dbReference type="Gene3D" id="2.40.170.20">
    <property type="entry name" value="TonB-dependent receptor, beta-barrel domain"/>
    <property type="match status" value="1"/>
</dbReference>
<dbReference type="InterPro" id="IPR008969">
    <property type="entry name" value="CarboxyPept-like_regulatory"/>
</dbReference>
<gene>
    <name evidence="8" type="ORF">ACFOOI_13645</name>
</gene>
<evidence type="ECO:0000256" key="4">
    <source>
        <dbReference type="RuleBase" id="RU003357"/>
    </source>
</evidence>
<evidence type="ECO:0000256" key="2">
    <source>
        <dbReference type="ARBA" id="ARBA00023136"/>
    </source>
</evidence>
<keyword evidence="5" id="KW-0732">Signal</keyword>
<reference evidence="9" key="1">
    <citation type="journal article" date="2019" name="Int. J. Syst. Evol. Microbiol.">
        <title>The Global Catalogue of Microorganisms (GCM) 10K type strain sequencing project: providing services to taxonomists for standard genome sequencing and annotation.</title>
        <authorList>
            <consortium name="The Broad Institute Genomics Platform"/>
            <consortium name="The Broad Institute Genome Sequencing Center for Infectious Disease"/>
            <person name="Wu L."/>
            <person name="Ma J."/>
        </authorList>
    </citation>
    <scope>NUCLEOTIDE SEQUENCE [LARGE SCALE GENOMIC DNA]</scope>
    <source>
        <strain evidence="9">CECT 7956</strain>
    </source>
</reference>
<dbReference type="EMBL" id="JBHRYQ010000001">
    <property type="protein sequence ID" value="MFC3811701.1"/>
    <property type="molecule type" value="Genomic_DNA"/>
</dbReference>
<proteinExistence type="inferred from homology"/>
<name>A0ABV7Z0C6_9BACT</name>
<dbReference type="InterPro" id="IPR012910">
    <property type="entry name" value="Plug_dom"/>
</dbReference>
<keyword evidence="4" id="KW-0798">TonB box</keyword>
<evidence type="ECO:0000256" key="1">
    <source>
        <dbReference type="ARBA" id="ARBA00004442"/>
    </source>
</evidence>
<dbReference type="Pfam" id="PF00593">
    <property type="entry name" value="TonB_dep_Rec_b-barrel"/>
    <property type="match status" value="1"/>
</dbReference>
<dbReference type="SUPFAM" id="SSF49464">
    <property type="entry name" value="Carboxypeptidase regulatory domain-like"/>
    <property type="match status" value="1"/>
</dbReference>
<evidence type="ECO:0000313" key="8">
    <source>
        <dbReference type="EMBL" id="MFC3811701.1"/>
    </source>
</evidence>
<feature type="chain" id="PRO_5046634385" evidence="5">
    <location>
        <begin position="17"/>
        <end position="766"/>
    </location>
</feature>
<evidence type="ECO:0000259" key="7">
    <source>
        <dbReference type="Pfam" id="PF07715"/>
    </source>
</evidence>
<keyword evidence="8" id="KW-0675">Receptor</keyword>
<sequence length="766" mass="87136">MNKILLLIIFSVSAFAQNTISAIVKDKNSKELLVNVIIKTIPESQVIVTNKYGQFTISTPKSTLALVLSCVGYQSYKLDSSEFKLKEIYLETLVTQLKEIEVKSQKNEMGMININSESIRAIPMLMGEPDLLKALTTFPGVLNGREGSSGLFVRGGTPDQNQIVLDEAIIYNTNHLFGLVSTFNPDAINNIKLYKSYFPAEYGGRLSSVVDLSMREGTQEKFKLKYSVGLINSRVIAEGPINSKSSFLIAARSSYLGILALPFYLQYKNDKRNNISNYWMYDINAKYNIKLKNNQQLFLSFFSGKDIFLSKSKNEDVEVKNTFGWTNQTATLRYITRLGPKVFSKSILTYSNYNSGFSLKESELKLTTSDFKANSKLHDITIKQSLDIYCNDKLSINIGFELVKYLFQPSAINTSYSFNMDLLNTINRKFNAQEVVQFTEAKILSKPFVFNIGLRNVIFRNGMNQYFSSQPRLKIAYPINDNSELYLGYLSGSQNIHLLSNNSGISNDVWIPSSQKIKPEQVKQFSVGFQKEINSYSLTIEGFYKKYSNLIEYNSRSGFLTNYTNPYENNVETGGIGKSTGLEFMLKKNEGKLSGWFSLTLMKNKRKFDNLNNGDWYNANFDKPVYISSNIAYKPSNKYEINLLLSVSSGVPINFPESIYRSYNQALGITAKYYSPGKNKYRLPTYHRVDLSYTKHFIAKGKSDKSITFGIYNALFTKNIFYTDYKVKNIYEQNGSIIKTTGFEGSLIGYSIFPFLPYFNFSKTLR</sequence>
<keyword evidence="9" id="KW-1185">Reference proteome</keyword>
<dbReference type="InterPro" id="IPR036942">
    <property type="entry name" value="Beta-barrel_TonB_sf"/>
</dbReference>